<evidence type="ECO:0000313" key="3">
    <source>
        <dbReference type="EMBL" id="SQB14936.1"/>
    </source>
</evidence>
<dbReference type="Proteomes" id="UP000095512">
    <property type="component" value="Unassembled WGS sequence"/>
</dbReference>
<organism evidence="2 4">
    <name type="scientific">Enterocloster clostridioformis</name>
    <dbReference type="NCBI Taxonomy" id="1531"/>
    <lineage>
        <taxon>Bacteria</taxon>
        <taxon>Bacillati</taxon>
        <taxon>Bacillota</taxon>
        <taxon>Clostridia</taxon>
        <taxon>Lachnospirales</taxon>
        <taxon>Lachnospiraceae</taxon>
        <taxon>Enterocloster</taxon>
    </lineage>
</organism>
<sequence>MWEKENKVRQYILPIGYTVVMTLCVPFHMMLLECALLAGSGNAESSSWLVMVPGAFYGVQVIRLSYGEKKMGMGAPGQG</sequence>
<keyword evidence="1" id="KW-0812">Transmembrane</keyword>
<evidence type="ECO:0000256" key="1">
    <source>
        <dbReference type="SAM" id="Phobius"/>
    </source>
</evidence>
<dbReference type="EMBL" id="UAVW01000016">
    <property type="protein sequence ID" value="SQB14936.1"/>
    <property type="molecule type" value="Genomic_DNA"/>
</dbReference>
<keyword evidence="1" id="KW-0472">Membrane</keyword>
<dbReference type="RefSeq" id="WP_022201144.1">
    <property type="nucleotide sequence ID" value="NZ_CARCJL010000001.1"/>
</dbReference>
<dbReference type="AlphaFoldDB" id="A0A174ISY7"/>
<keyword evidence="5" id="KW-1185">Reference proteome</keyword>
<reference evidence="3 5" key="2">
    <citation type="submission" date="2018-06" db="EMBL/GenBank/DDBJ databases">
        <authorList>
            <consortium name="Pathogen Informatics"/>
            <person name="Doyle S."/>
        </authorList>
    </citation>
    <scope>NUCLEOTIDE SEQUENCE [LARGE SCALE GENOMIC DNA]</scope>
    <source>
        <strain evidence="3 5">NCTC11224</strain>
    </source>
</reference>
<evidence type="ECO:0000313" key="5">
    <source>
        <dbReference type="Proteomes" id="UP000251853"/>
    </source>
</evidence>
<proteinExistence type="predicted"/>
<accession>A0A174ISY7</accession>
<keyword evidence="1" id="KW-1133">Transmembrane helix</keyword>
<protein>
    <submittedName>
        <fullName evidence="2">Uncharacterized protein</fullName>
    </submittedName>
</protein>
<evidence type="ECO:0000313" key="2">
    <source>
        <dbReference type="EMBL" id="CUO89561.1"/>
    </source>
</evidence>
<gene>
    <name evidence="2" type="ORF">ERS852480_02163</name>
    <name evidence="3" type="ORF">NCTC11224_03990</name>
</gene>
<feature type="transmembrane region" description="Helical" evidence="1">
    <location>
        <begin position="12"/>
        <end position="39"/>
    </location>
</feature>
<dbReference type="Proteomes" id="UP000251853">
    <property type="component" value="Unassembled WGS sequence"/>
</dbReference>
<evidence type="ECO:0000313" key="4">
    <source>
        <dbReference type="Proteomes" id="UP000095512"/>
    </source>
</evidence>
<feature type="transmembrane region" description="Helical" evidence="1">
    <location>
        <begin position="45"/>
        <end position="66"/>
    </location>
</feature>
<reference evidence="2 4" key="1">
    <citation type="submission" date="2015-09" db="EMBL/GenBank/DDBJ databases">
        <authorList>
            <consortium name="Pathogen Informatics"/>
        </authorList>
    </citation>
    <scope>NUCLEOTIDE SEQUENCE [LARGE SCALE GENOMIC DNA]</scope>
    <source>
        <strain evidence="2 4">2789STDY5834865</strain>
    </source>
</reference>
<dbReference type="EMBL" id="CZAB01000015">
    <property type="protein sequence ID" value="CUO89561.1"/>
    <property type="molecule type" value="Genomic_DNA"/>
</dbReference>
<name>A0A174ISY7_9FIRM</name>